<gene>
    <name evidence="3" type="ORF">SPV1_02137</name>
</gene>
<keyword evidence="4" id="KW-1185">Reference proteome</keyword>
<reference evidence="3 4" key="1">
    <citation type="submission" date="2006-09" db="EMBL/GenBank/DDBJ databases">
        <authorList>
            <person name="Emerson D."/>
            <person name="Ferriera S."/>
            <person name="Johnson J."/>
            <person name="Kravitz S."/>
            <person name="Halpern A."/>
            <person name="Remington K."/>
            <person name="Beeson K."/>
            <person name="Tran B."/>
            <person name="Rogers Y.-H."/>
            <person name="Friedman R."/>
            <person name="Venter J.C."/>
        </authorList>
    </citation>
    <scope>NUCLEOTIDE SEQUENCE [LARGE SCALE GENOMIC DNA]</scope>
    <source>
        <strain evidence="3 4">PV-1</strain>
    </source>
</reference>
<evidence type="ECO:0000256" key="1">
    <source>
        <dbReference type="SAM" id="Phobius"/>
    </source>
</evidence>
<dbReference type="Pfam" id="PF02698">
    <property type="entry name" value="DUF218"/>
    <property type="match status" value="1"/>
</dbReference>
<dbReference type="EMBL" id="AATS01000002">
    <property type="protein sequence ID" value="EAU55709.1"/>
    <property type="molecule type" value="Genomic_DNA"/>
</dbReference>
<evidence type="ECO:0000259" key="2">
    <source>
        <dbReference type="Pfam" id="PF02698"/>
    </source>
</evidence>
<keyword evidence="1 3" id="KW-0812">Transmembrane</keyword>
<dbReference type="PANTHER" id="PTHR30336">
    <property type="entry name" value="INNER MEMBRANE PROTEIN, PROBABLE PERMEASE"/>
    <property type="match status" value="1"/>
</dbReference>
<dbReference type="eggNOG" id="COG1434">
    <property type="taxonomic scope" value="Bacteria"/>
</dbReference>
<organism evidence="3 4">
    <name type="scientific">Mariprofundus ferrooxydans PV-1</name>
    <dbReference type="NCBI Taxonomy" id="314345"/>
    <lineage>
        <taxon>Bacteria</taxon>
        <taxon>Pseudomonadati</taxon>
        <taxon>Pseudomonadota</taxon>
        <taxon>Candidatius Mariprofundia</taxon>
        <taxon>Mariprofundales</taxon>
        <taxon>Mariprofundaceae</taxon>
        <taxon>Mariprofundus</taxon>
    </lineage>
</organism>
<name>Q0F241_9PROT</name>
<accession>Q0F241</accession>
<keyword evidence="1" id="KW-1133">Transmembrane helix</keyword>
<dbReference type="GO" id="GO:0005886">
    <property type="term" value="C:plasma membrane"/>
    <property type="evidence" value="ECO:0007669"/>
    <property type="project" value="TreeGrafter"/>
</dbReference>
<dbReference type="PANTHER" id="PTHR30336:SF4">
    <property type="entry name" value="ENVELOPE BIOGENESIS FACTOR ELYC"/>
    <property type="match status" value="1"/>
</dbReference>
<dbReference type="GO" id="GO:0000270">
    <property type="term" value="P:peptidoglycan metabolic process"/>
    <property type="evidence" value="ECO:0007669"/>
    <property type="project" value="TreeGrafter"/>
</dbReference>
<evidence type="ECO:0000313" key="3">
    <source>
        <dbReference type="EMBL" id="EAU55709.1"/>
    </source>
</evidence>
<dbReference type="AlphaFoldDB" id="Q0F241"/>
<dbReference type="RefSeq" id="WP_009850728.1">
    <property type="nucleotide sequence ID" value="NZ_DS022295.1"/>
</dbReference>
<dbReference type="InterPro" id="IPR003848">
    <property type="entry name" value="DUF218"/>
</dbReference>
<dbReference type="CDD" id="cd06259">
    <property type="entry name" value="YdcF-like"/>
    <property type="match status" value="1"/>
</dbReference>
<feature type="transmembrane region" description="Helical" evidence="1">
    <location>
        <begin position="12"/>
        <end position="30"/>
    </location>
</feature>
<evidence type="ECO:0000313" key="4">
    <source>
        <dbReference type="Proteomes" id="UP000005297"/>
    </source>
</evidence>
<protein>
    <submittedName>
        <fullName evidence="3">Probable transmembrane protein</fullName>
    </submittedName>
</protein>
<feature type="transmembrane region" description="Helical" evidence="1">
    <location>
        <begin position="37"/>
        <end position="54"/>
    </location>
</feature>
<comment type="caution">
    <text evidence="3">The sequence shown here is derived from an EMBL/GenBank/DDBJ whole genome shotgun (WGS) entry which is preliminary data.</text>
</comment>
<feature type="domain" description="DUF218" evidence="2">
    <location>
        <begin position="83"/>
        <end position="248"/>
    </location>
</feature>
<proteinExistence type="predicted"/>
<dbReference type="InterPro" id="IPR051599">
    <property type="entry name" value="Cell_Envelope_Assoc"/>
</dbReference>
<sequence length="257" mass="28770">MNLLLSKMITELLLPPGGLIVLAATGLVFWKRSWGRAIVILALALLWLLSTAPVRDLLLNPLEQRYPALDISQLQQMKADDSAIVVLGGGLYPRAPEYGGQDSLHDDGLMRTLYAADLALKSNLDVYATGGAFKPGQAEPEGLIMARMLIRFGVDPEHIHSENRARTTWENGLYIRDMMKKAGIHRIILVTTAWHMPRSVRVFESLGMHVIAAPCSYRAGRQAYDLRSYLPRWNVLSDSGDGLHEYLGLLWYRLAYQ</sequence>
<dbReference type="InParanoid" id="Q0F241"/>
<keyword evidence="1" id="KW-0472">Membrane</keyword>
<dbReference type="GO" id="GO:0043164">
    <property type="term" value="P:Gram-negative-bacterium-type cell wall biogenesis"/>
    <property type="evidence" value="ECO:0007669"/>
    <property type="project" value="TreeGrafter"/>
</dbReference>
<dbReference type="FunCoup" id="Q0F241">
    <property type="interactions" value="88"/>
</dbReference>
<dbReference type="Gene3D" id="3.40.50.620">
    <property type="entry name" value="HUPs"/>
    <property type="match status" value="1"/>
</dbReference>
<dbReference type="Proteomes" id="UP000005297">
    <property type="component" value="Unassembled WGS sequence"/>
</dbReference>
<dbReference type="InterPro" id="IPR014729">
    <property type="entry name" value="Rossmann-like_a/b/a_fold"/>
</dbReference>
<dbReference type="STRING" id="314344.AL013_05155"/>
<dbReference type="HOGENOM" id="CLU_053514_3_1_0"/>